<accession>A0A2P8ERZ7</accession>
<sequence length="109" mass="11761">MTSSLCVDDDLKAFIEESFGDFPGRLSCEYLKAEHGITILVQHEGVILTREPKAGRPFMKATLSKASGAMIGPAIALLDAKGANALLSIIFRKNAKNVPIKMELTWAGI</sequence>
<organism evidence="1 2">
    <name type="scientific">Marinobacterium halophilum</name>
    <dbReference type="NCBI Taxonomy" id="267374"/>
    <lineage>
        <taxon>Bacteria</taxon>
        <taxon>Pseudomonadati</taxon>
        <taxon>Pseudomonadota</taxon>
        <taxon>Gammaproteobacteria</taxon>
        <taxon>Oceanospirillales</taxon>
        <taxon>Oceanospirillaceae</taxon>
        <taxon>Marinobacterium</taxon>
    </lineage>
</organism>
<keyword evidence="2" id="KW-1185">Reference proteome</keyword>
<dbReference type="OrthoDB" id="9987824at2"/>
<dbReference type="Proteomes" id="UP000242133">
    <property type="component" value="Unassembled WGS sequence"/>
</dbReference>
<comment type="caution">
    <text evidence="1">The sequence shown here is derived from an EMBL/GenBank/DDBJ whole genome shotgun (WGS) entry which is preliminary data.</text>
</comment>
<dbReference type="RefSeq" id="WP_106592630.1">
    <property type="nucleotide sequence ID" value="NZ_PYGI01000019.1"/>
</dbReference>
<name>A0A2P8ERZ7_9GAMM</name>
<proteinExistence type="predicted"/>
<reference evidence="1 2" key="1">
    <citation type="submission" date="2018-03" db="EMBL/GenBank/DDBJ databases">
        <title>Genomic Encyclopedia of Archaeal and Bacterial Type Strains, Phase II (KMG-II): from individual species to whole genera.</title>
        <authorList>
            <person name="Goeker M."/>
        </authorList>
    </citation>
    <scope>NUCLEOTIDE SEQUENCE [LARGE SCALE GENOMIC DNA]</scope>
    <source>
        <strain evidence="1 2">DSM 17586</strain>
    </source>
</reference>
<dbReference type="AlphaFoldDB" id="A0A2P8ERZ7"/>
<evidence type="ECO:0000313" key="1">
    <source>
        <dbReference type="EMBL" id="PSL12232.1"/>
    </source>
</evidence>
<protein>
    <submittedName>
        <fullName evidence="1">Uncharacterized protein</fullName>
    </submittedName>
</protein>
<gene>
    <name evidence="1" type="ORF">CLV44_11967</name>
</gene>
<evidence type="ECO:0000313" key="2">
    <source>
        <dbReference type="Proteomes" id="UP000242133"/>
    </source>
</evidence>
<dbReference type="EMBL" id="PYGI01000019">
    <property type="protein sequence ID" value="PSL12232.1"/>
    <property type="molecule type" value="Genomic_DNA"/>
</dbReference>